<sequence>MKLSYYNITSELNTNELVLANLLSGAIITISKDSYTLIQKNTEDKIPIPLLEKLIEGRFLISDDFDELNYIQTRLSYHKFRTDILSLTILPTLDCNFDCSYCYENNARTYMSNKTINQLINFVAVNLAGKKRFSVAWYGGEPLLASDTIWKLSQVFIAMSEKLGIDYDACIITNGSLLTAENIDKLIEYKVDSIQVTIDGPHDIHNTMRPFSCKYSMDTKSYDVILDNISSACEKININVRINIGKDNYRQLKRLLNSTKFNNLKNKINIYVSPIIPFGAGKKVNETTFPTKCFDFPSFAGIETELYEIIQQAGFSTNFDFDGSNCNCCRAICLNNYLVDPDGNLLKCWDSIGEDSGIVGHISKCPKEIPMYQNKELLKWISFNPLDNIKCRKCKFLPICMGGCPHRIIKDNVNDDYRCSVIKYNYKQMLKKLYVQSLTAETNNEYGT</sequence>
<dbReference type="NCBIfam" id="TIGR04085">
    <property type="entry name" value="rSAM_more_4Fe4S"/>
    <property type="match status" value="1"/>
</dbReference>
<dbReference type="SUPFAM" id="SSF102114">
    <property type="entry name" value="Radical SAM enzymes"/>
    <property type="match status" value="1"/>
</dbReference>
<dbReference type="SFLD" id="SFLDG01067">
    <property type="entry name" value="SPASM/twitch_domain_containing"/>
    <property type="match status" value="1"/>
</dbReference>
<feature type="domain" description="Radical SAM core" evidence="7">
    <location>
        <begin position="77"/>
        <end position="320"/>
    </location>
</feature>
<dbReference type="CDD" id="cd01335">
    <property type="entry name" value="Radical_SAM"/>
    <property type="match status" value="1"/>
</dbReference>
<dbReference type="Pfam" id="PF04055">
    <property type="entry name" value="Radical_SAM"/>
    <property type="match status" value="1"/>
</dbReference>
<dbReference type="PROSITE" id="PS51918">
    <property type="entry name" value="RADICAL_SAM"/>
    <property type="match status" value="1"/>
</dbReference>
<dbReference type="PANTHER" id="PTHR43787">
    <property type="entry name" value="FEMO COFACTOR BIOSYNTHESIS PROTEIN NIFB-RELATED"/>
    <property type="match status" value="1"/>
</dbReference>
<evidence type="ECO:0000256" key="2">
    <source>
        <dbReference type="ARBA" id="ARBA00022485"/>
    </source>
</evidence>
<dbReference type="InterPro" id="IPR058240">
    <property type="entry name" value="rSAM_sf"/>
</dbReference>
<dbReference type="PANTHER" id="PTHR43787:SF3">
    <property type="entry name" value="ARYLSULFATASE REGULATORY PROTEIN"/>
    <property type="match status" value="1"/>
</dbReference>
<evidence type="ECO:0000256" key="3">
    <source>
        <dbReference type="ARBA" id="ARBA00022691"/>
    </source>
</evidence>
<evidence type="ECO:0000313" key="9">
    <source>
        <dbReference type="Proteomes" id="UP001144256"/>
    </source>
</evidence>
<organism evidence="8 9">
    <name type="scientific">Vallitalea longa</name>
    <dbReference type="NCBI Taxonomy" id="2936439"/>
    <lineage>
        <taxon>Bacteria</taxon>
        <taxon>Bacillati</taxon>
        <taxon>Bacillota</taxon>
        <taxon>Clostridia</taxon>
        <taxon>Lachnospirales</taxon>
        <taxon>Vallitaleaceae</taxon>
        <taxon>Vallitalea</taxon>
    </lineage>
</organism>
<dbReference type="EMBL" id="BRLB01000002">
    <property type="protein sequence ID" value="GKX28783.1"/>
    <property type="molecule type" value="Genomic_DNA"/>
</dbReference>
<reference evidence="8" key="1">
    <citation type="submission" date="2022-06" db="EMBL/GenBank/DDBJ databases">
        <title>Vallitalea longa sp. nov., an anaerobic bacterium isolated from marine sediment.</title>
        <authorList>
            <person name="Hirano S."/>
            <person name="Terahara T."/>
            <person name="Mori K."/>
            <person name="Hamada M."/>
            <person name="Matsumoto R."/>
            <person name="Kobayashi T."/>
        </authorList>
    </citation>
    <scope>NUCLEOTIDE SEQUENCE</scope>
    <source>
        <strain evidence="8">SH18-1</strain>
    </source>
</reference>
<gene>
    <name evidence="8" type="ORF">SH1V18_12630</name>
</gene>
<keyword evidence="4" id="KW-0479">Metal-binding</keyword>
<accession>A0A9W5YCM5</accession>
<dbReference type="InterPro" id="IPR023885">
    <property type="entry name" value="4Fe4S-binding_SPASM_dom"/>
</dbReference>
<dbReference type="InterPro" id="IPR013785">
    <property type="entry name" value="Aldolase_TIM"/>
</dbReference>
<evidence type="ECO:0000259" key="7">
    <source>
        <dbReference type="PROSITE" id="PS51918"/>
    </source>
</evidence>
<evidence type="ECO:0000256" key="6">
    <source>
        <dbReference type="ARBA" id="ARBA00023014"/>
    </source>
</evidence>
<name>A0A9W5YCM5_9FIRM</name>
<keyword evidence="5" id="KW-0408">Iron</keyword>
<keyword evidence="6" id="KW-0411">Iron-sulfur</keyword>
<dbReference type="Proteomes" id="UP001144256">
    <property type="component" value="Unassembled WGS sequence"/>
</dbReference>
<proteinExistence type="predicted"/>
<evidence type="ECO:0000256" key="5">
    <source>
        <dbReference type="ARBA" id="ARBA00023004"/>
    </source>
</evidence>
<dbReference type="AlphaFoldDB" id="A0A9W5YCM5"/>
<dbReference type="GO" id="GO:0003824">
    <property type="term" value="F:catalytic activity"/>
    <property type="evidence" value="ECO:0007669"/>
    <property type="project" value="InterPro"/>
</dbReference>
<keyword evidence="9" id="KW-1185">Reference proteome</keyword>
<comment type="caution">
    <text evidence="8">The sequence shown here is derived from an EMBL/GenBank/DDBJ whole genome shotgun (WGS) entry which is preliminary data.</text>
</comment>
<evidence type="ECO:0000256" key="4">
    <source>
        <dbReference type="ARBA" id="ARBA00022723"/>
    </source>
</evidence>
<dbReference type="GO" id="GO:0046872">
    <property type="term" value="F:metal ion binding"/>
    <property type="evidence" value="ECO:0007669"/>
    <property type="project" value="UniProtKB-KW"/>
</dbReference>
<protein>
    <submittedName>
        <fullName evidence="8">Radical SAM/SPASM domain-containing protein</fullName>
    </submittedName>
</protein>
<evidence type="ECO:0000313" key="8">
    <source>
        <dbReference type="EMBL" id="GKX28783.1"/>
    </source>
</evidence>
<dbReference type="SFLD" id="SFLDS00029">
    <property type="entry name" value="Radical_SAM"/>
    <property type="match status" value="1"/>
</dbReference>
<dbReference type="RefSeq" id="WP_281814265.1">
    <property type="nucleotide sequence ID" value="NZ_BRLB01000002.1"/>
</dbReference>
<keyword evidence="3" id="KW-0949">S-adenosyl-L-methionine</keyword>
<keyword evidence="2" id="KW-0004">4Fe-4S</keyword>
<dbReference type="GO" id="GO:0051539">
    <property type="term" value="F:4 iron, 4 sulfur cluster binding"/>
    <property type="evidence" value="ECO:0007669"/>
    <property type="project" value="UniProtKB-KW"/>
</dbReference>
<evidence type="ECO:0000256" key="1">
    <source>
        <dbReference type="ARBA" id="ARBA00001966"/>
    </source>
</evidence>
<dbReference type="InterPro" id="IPR007197">
    <property type="entry name" value="rSAM"/>
</dbReference>
<comment type="cofactor">
    <cofactor evidence="1">
        <name>[4Fe-4S] cluster</name>
        <dbReference type="ChEBI" id="CHEBI:49883"/>
    </cofactor>
</comment>
<dbReference type="Gene3D" id="3.20.20.70">
    <property type="entry name" value="Aldolase class I"/>
    <property type="match status" value="1"/>
</dbReference>